<dbReference type="AlphaFoldDB" id="A0A7C5YXV5"/>
<protein>
    <recommendedName>
        <fullName evidence="2">MoaD/ThiS family protein</fullName>
    </recommendedName>
</protein>
<dbReference type="CDD" id="cd17040">
    <property type="entry name" value="Ubl_MoaD_like"/>
    <property type="match status" value="1"/>
</dbReference>
<dbReference type="EMBL" id="DRVY01000075">
    <property type="protein sequence ID" value="HHR92363.1"/>
    <property type="molecule type" value="Genomic_DNA"/>
</dbReference>
<accession>A0A7C5YXV5</accession>
<proteinExistence type="predicted"/>
<organism evidence="1">
    <name type="scientific">candidate division CPR3 bacterium</name>
    <dbReference type="NCBI Taxonomy" id="2268181"/>
    <lineage>
        <taxon>Bacteria</taxon>
        <taxon>Bacteria division CPR3</taxon>
    </lineage>
</organism>
<dbReference type="Pfam" id="PF02597">
    <property type="entry name" value="ThiS"/>
    <property type="match status" value="1"/>
</dbReference>
<sequence>MSKLLLENTITIVLLVRVKVYYFEVFGGGSISLELNEGATLKDVVNVLEGRFGRLFFEKTGKRFSEVFEKYFIVFLNGLRVNFPVGMDRRLSDGDELVLVRPVGEVSLLALVQVP</sequence>
<name>A0A7C5YXV5_UNCC3</name>
<dbReference type="SUPFAM" id="SSF54285">
    <property type="entry name" value="MoaD/ThiS"/>
    <property type="match status" value="1"/>
</dbReference>
<reference evidence="1" key="1">
    <citation type="journal article" date="2020" name="mSystems">
        <title>Genome- and Community-Level Interaction Insights into Carbon Utilization and Element Cycling Functions of Hydrothermarchaeota in Hydrothermal Sediment.</title>
        <authorList>
            <person name="Zhou Z."/>
            <person name="Liu Y."/>
            <person name="Xu W."/>
            <person name="Pan J."/>
            <person name="Luo Z.H."/>
            <person name="Li M."/>
        </authorList>
    </citation>
    <scope>NUCLEOTIDE SEQUENCE [LARGE SCALE GENOMIC DNA]</scope>
    <source>
        <strain evidence="1">SpSt-1042</strain>
    </source>
</reference>
<dbReference type="Gene3D" id="3.10.20.30">
    <property type="match status" value="1"/>
</dbReference>
<dbReference type="InterPro" id="IPR016155">
    <property type="entry name" value="Mopterin_synth/thiamin_S_b"/>
</dbReference>
<dbReference type="InterPro" id="IPR012675">
    <property type="entry name" value="Beta-grasp_dom_sf"/>
</dbReference>
<comment type="caution">
    <text evidence="1">The sequence shown here is derived from an EMBL/GenBank/DDBJ whole genome shotgun (WGS) entry which is preliminary data.</text>
</comment>
<dbReference type="InterPro" id="IPR003749">
    <property type="entry name" value="ThiS/MoaD-like"/>
</dbReference>
<gene>
    <name evidence="1" type="ORF">ENL96_02520</name>
</gene>
<evidence type="ECO:0000313" key="1">
    <source>
        <dbReference type="EMBL" id="HHR92363.1"/>
    </source>
</evidence>
<evidence type="ECO:0008006" key="2">
    <source>
        <dbReference type="Google" id="ProtNLM"/>
    </source>
</evidence>